<dbReference type="OrthoDB" id="4336125at2"/>
<feature type="compositionally biased region" description="Low complexity" evidence="1">
    <location>
        <begin position="150"/>
        <end position="167"/>
    </location>
</feature>
<feature type="compositionally biased region" description="Basic and acidic residues" evidence="1">
    <location>
        <begin position="168"/>
        <end position="193"/>
    </location>
</feature>
<comment type="caution">
    <text evidence="2">The sequence shown here is derived from an EMBL/GenBank/DDBJ whole genome shotgun (WGS) entry which is preliminary data.</text>
</comment>
<organism evidence="2 3">
    <name type="scientific">Streptomyces tsukubensis</name>
    <dbReference type="NCBI Taxonomy" id="83656"/>
    <lineage>
        <taxon>Bacteria</taxon>
        <taxon>Bacillati</taxon>
        <taxon>Actinomycetota</taxon>
        <taxon>Actinomycetes</taxon>
        <taxon>Kitasatosporales</taxon>
        <taxon>Streptomycetaceae</taxon>
        <taxon>Streptomyces</taxon>
    </lineage>
</organism>
<evidence type="ECO:0000313" key="3">
    <source>
        <dbReference type="Proteomes" id="UP000190539"/>
    </source>
</evidence>
<feature type="compositionally biased region" description="Polar residues" evidence="1">
    <location>
        <begin position="259"/>
        <end position="272"/>
    </location>
</feature>
<dbReference type="RefSeq" id="WP_077968859.1">
    <property type="nucleotide sequence ID" value="NZ_CP045178.1"/>
</dbReference>
<gene>
    <name evidence="2" type="ORF">B1H18_16310</name>
</gene>
<dbReference type="EMBL" id="MVFC01000012">
    <property type="protein sequence ID" value="OON78359.1"/>
    <property type="molecule type" value="Genomic_DNA"/>
</dbReference>
<dbReference type="Proteomes" id="UP000190539">
    <property type="component" value="Unassembled WGS sequence"/>
</dbReference>
<evidence type="ECO:0008006" key="4">
    <source>
        <dbReference type="Google" id="ProtNLM"/>
    </source>
</evidence>
<dbReference type="STRING" id="83656.B1H18_16310"/>
<evidence type="ECO:0000256" key="1">
    <source>
        <dbReference type="SAM" id="MobiDB-lite"/>
    </source>
</evidence>
<name>A0A1V4A7B0_9ACTN</name>
<protein>
    <recommendedName>
        <fullName evidence="4">DUF3558 domain-containing protein</fullName>
    </recommendedName>
</protein>
<dbReference type="PROSITE" id="PS51257">
    <property type="entry name" value="PROKAR_LIPOPROTEIN"/>
    <property type="match status" value="1"/>
</dbReference>
<feature type="region of interest" description="Disordered" evidence="1">
    <location>
        <begin position="23"/>
        <end position="56"/>
    </location>
</feature>
<proteinExistence type="predicted"/>
<dbReference type="AlphaFoldDB" id="A0A1V4A7B0"/>
<keyword evidence="3" id="KW-1185">Reference proteome</keyword>
<reference evidence="2 3" key="1">
    <citation type="submission" date="2017-02" db="EMBL/GenBank/DDBJ databases">
        <title>Draft Genome Sequence of Streptomyces tsukubaensis F601, a Producer of the immunosuppressant tacrolimus FK506.</title>
        <authorList>
            <person name="Zong G."/>
            <person name="Zhong C."/>
            <person name="Fu J."/>
            <person name="Qin R."/>
            <person name="Cao G."/>
        </authorList>
    </citation>
    <scope>NUCLEOTIDE SEQUENCE [LARGE SCALE GENOMIC DNA]</scope>
    <source>
        <strain evidence="2 3">F601</strain>
    </source>
</reference>
<accession>A0A1V4A7B0</accession>
<feature type="region of interest" description="Disordered" evidence="1">
    <location>
        <begin position="144"/>
        <end position="284"/>
    </location>
</feature>
<feature type="compositionally biased region" description="Basic and acidic residues" evidence="1">
    <location>
        <begin position="202"/>
        <end position="220"/>
    </location>
</feature>
<evidence type="ECO:0000313" key="2">
    <source>
        <dbReference type="EMBL" id="OON78359.1"/>
    </source>
</evidence>
<sequence>MDRKAYVPGIAALLAALLTGCTGGTGGDGSTDDPKSGGAESATATAPPGKYRTLPEPCREVSHETLDGLLPGLRKLDKDQRDKAYDGTSTLTFDTDRRVGCRWKAETPDASNRLTFDFERVVSYDGVVSDDSSANSVYDKKAVAAGLPPSTSESDAPPSGSSTSTGPDSKEDTPEGGDPKEGASKENESRESGSKANNSAKGEQKAADGTDRSDRADGANEPKTLNHLKRSGSDTTPSPDGSRKTDGDTDTPEGDPATSTANGTPNADNSPESPADLRPRTLGDLGNAAFLDDQLTGASSTAQRRTVTVVFRTSNVIVTIAYDEQRTHGGEVPDSKEMQDRTEELARSIAEKFDA</sequence>